<dbReference type="InterPro" id="IPR018289">
    <property type="entry name" value="MULE_transposase_dom"/>
</dbReference>
<evidence type="ECO:0000313" key="2">
    <source>
        <dbReference type="EMBL" id="WOK91568.1"/>
    </source>
</evidence>
<name>A0AAQ3PWW9_9LILI</name>
<evidence type="ECO:0000313" key="3">
    <source>
        <dbReference type="Proteomes" id="UP001327560"/>
    </source>
</evidence>
<reference evidence="2 3" key="1">
    <citation type="submission" date="2023-10" db="EMBL/GenBank/DDBJ databases">
        <title>Chromosome-scale genome assembly provides insights into flower coloration mechanisms of Canna indica.</title>
        <authorList>
            <person name="Li C."/>
        </authorList>
    </citation>
    <scope>NUCLEOTIDE SEQUENCE [LARGE SCALE GENOMIC DNA]</scope>
    <source>
        <tissue evidence="2">Flower</tissue>
    </source>
</reference>
<organism evidence="2 3">
    <name type="scientific">Canna indica</name>
    <name type="common">Indian-shot</name>
    <dbReference type="NCBI Taxonomy" id="4628"/>
    <lineage>
        <taxon>Eukaryota</taxon>
        <taxon>Viridiplantae</taxon>
        <taxon>Streptophyta</taxon>
        <taxon>Embryophyta</taxon>
        <taxon>Tracheophyta</taxon>
        <taxon>Spermatophyta</taxon>
        <taxon>Magnoliopsida</taxon>
        <taxon>Liliopsida</taxon>
        <taxon>Zingiberales</taxon>
        <taxon>Cannaceae</taxon>
        <taxon>Canna</taxon>
    </lineage>
</organism>
<dbReference type="AlphaFoldDB" id="A0AAQ3PWW9"/>
<protein>
    <submittedName>
        <fullName evidence="2">Protein FAR1-RELATED SEQUENCE 6-like</fullName>
    </submittedName>
</protein>
<proteinExistence type="predicted"/>
<accession>A0AAQ3PWW9</accession>
<gene>
    <name evidence="2" type="ORF">Cni_G00259</name>
</gene>
<dbReference type="Pfam" id="PF10551">
    <property type="entry name" value="MULE"/>
    <property type="match status" value="1"/>
</dbReference>
<dbReference type="PANTHER" id="PTHR47718">
    <property type="entry name" value="OS01G0519700 PROTEIN"/>
    <property type="match status" value="1"/>
</dbReference>
<dbReference type="Proteomes" id="UP001327560">
    <property type="component" value="Chromosome 1"/>
</dbReference>
<keyword evidence="3" id="KW-1185">Reference proteome</keyword>
<feature type="domain" description="MULE transposase" evidence="1">
    <location>
        <begin position="27"/>
        <end position="121"/>
    </location>
</feature>
<evidence type="ECO:0000259" key="1">
    <source>
        <dbReference type="Pfam" id="PF10551"/>
    </source>
</evidence>
<dbReference type="PANTHER" id="PTHR47718:SF13">
    <property type="entry name" value="OS09G0290500 PROTEIN"/>
    <property type="match status" value="1"/>
</dbReference>
<dbReference type="EMBL" id="CP136890">
    <property type="protein sequence ID" value="WOK91568.1"/>
    <property type="molecule type" value="Genomic_DNA"/>
</dbReference>
<sequence length="184" mass="21246">MDGEGHLRNVFWADARSRAAYESFGDVVSFDSTYLTNMYNMPFAPFVGVNHHGLSILFGCGLLSWEDIETYVWLFRSWLECMHGRTPKAIITYQCRSIQAVVVEVFPESRHRLCLWHIMKKVPEKLSGLTEYKAIKKTIKGIVYKSVEPQEFDEAAHIANSQAKDDFLMKWIDNANEKLKDDMS</sequence>